<dbReference type="Gene3D" id="1.20.120.1600">
    <property type="match status" value="1"/>
</dbReference>
<dbReference type="GO" id="GO:0016787">
    <property type="term" value="F:hydrolase activity"/>
    <property type="evidence" value="ECO:0007669"/>
    <property type="project" value="UniProtKB-KW"/>
</dbReference>
<name>A0A7S0SEG6_9CHLO</name>
<proteinExistence type="predicted"/>
<feature type="compositionally biased region" description="Low complexity" evidence="2">
    <location>
        <begin position="50"/>
        <end position="61"/>
    </location>
</feature>
<evidence type="ECO:0000256" key="1">
    <source>
        <dbReference type="ARBA" id="ARBA00022801"/>
    </source>
</evidence>
<organism evidence="3">
    <name type="scientific">Mantoniella antarctica</name>
    <dbReference type="NCBI Taxonomy" id="81844"/>
    <lineage>
        <taxon>Eukaryota</taxon>
        <taxon>Viridiplantae</taxon>
        <taxon>Chlorophyta</taxon>
        <taxon>Mamiellophyceae</taxon>
        <taxon>Mamiellales</taxon>
        <taxon>Mamiellaceae</taxon>
        <taxon>Mantoniella</taxon>
    </lineage>
</organism>
<evidence type="ECO:0000256" key="2">
    <source>
        <dbReference type="SAM" id="MobiDB-lite"/>
    </source>
</evidence>
<dbReference type="SUPFAM" id="SSF56784">
    <property type="entry name" value="HAD-like"/>
    <property type="match status" value="1"/>
</dbReference>
<dbReference type="AlphaFoldDB" id="A0A7S0SEG6"/>
<dbReference type="InterPro" id="IPR036412">
    <property type="entry name" value="HAD-like_sf"/>
</dbReference>
<protein>
    <submittedName>
        <fullName evidence="3">Uncharacterized protein</fullName>
    </submittedName>
</protein>
<reference evidence="3" key="1">
    <citation type="submission" date="2021-01" db="EMBL/GenBank/DDBJ databases">
        <authorList>
            <person name="Corre E."/>
            <person name="Pelletier E."/>
            <person name="Niang G."/>
            <person name="Scheremetjew M."/>
            <person name="Finn R."/>
            <person name="Kale V."/>
            <person name="Holt S."/>
            <person name="Cochrane G."/>
            <person name="Meng A."/>
            <person name="Brown T."/>
            <person name="Cohen L."/>
        </authorList>
    </citation>
    <scope>NUCLEOTIDE SEQUENCE</scope>
    <source>
        <strain evidence="3">SL-175</strain>
    </source>
</reference>
<gene>
    <name evidence="3" type="ORF">MANT1106_LOCUS6286</name>
</gene>
<accession>A0A7S0SEG6</accession>
<keyword evidence="1" id="KW-0378">Hydrolase</keyword>
<dbReference type="InterPro" id="IPR051540">
    <property type="entry name" value="S-2-haloacid_dehalogenase"/>
</dbReference>
<feature type="region of interest" description="Disordered" evidence="2">
    <location>
        <begin position="32"/>
        <end position="61"/>
    </location>
</feature>
<dbReference type="SFLD" id="SFLDG01129">
    <property type="entry name" value="C1.5:_HAD__Beta-PGM__Phosphata"/>
    <property type="match status" value="1"/>
</dbReference>
<dbReference type="SFLD" id="SFLDS00003">
    <property type="entry name" value="Haloacid_Dehalogenase"/>
    <property type="match status" value="1"/>
</dbReference>
<dbReference type="EMBL" id="HBFC01010836">
    <property type="protein sequence ID" value="CAD8703604.1"/>
    <property type="molecule type" value="Transcribed_RNA"/>
</dbReference>
<dbReference type="PANTHER" id="PTHR43316:SF8">
    <property type="entry name" value="HAD FAMILY HYDROLASE"/>
    <property type="match status" value="1"/>
</dbReference>
<dbReference type="Gene3D" id="3.40.50.1000">
    <property type="entry name" value="HAD superfamily/HAD-like"/>
    <property type="match status" value="1"/>
</dbReference>
<dbReference type="PANTHER" id="PTHR43316">
    <property type="entry name" value="HYDROLASE, HALOACID DELAHOGENASE-RELATED"/>
    <property type="match status" value="1"/>
</dbReference>
<dbReference type="InterPro" id="IPR023214">
    <property type="entry name" value="HAD_sf"/>
</dbReference>
<evidence type="ECO:0000313" key="3">
    <source>
        <dbReference type="EMBL" id="CAD8703604.1"/>
    </source>
</evidence>
<dbReference type="Pfam" id="PF00702">
    <property type="entry name" value="Hydrolase"/>
    <property type="match status" value="1"/>
</dbReference>
<sequence>MAAVSVGRCASSTAAVAAVCFTGRAHHRAGFGTSRASHAHSRGGRATCNSASSEPSASSSSSNKCVEVITFDLDDTLWPTMPVVSAANEAFVSFCQERIPGFPDCAGVNEYMKAIRKEREQASEVLGERHYPLSFASLRIAGGYRAAVELGCPESDAIAVVSRGYHIAWIPARGAAAKHHLFDGVVESLRNLRQQYPCAAIGTITNGLGSAEGAGLGEFFDFEISADALMDEMMIHGDDARKPATFPFELAMKYARAHSTPWSGEPSRWVHVGDDLLNDCKAAKVHSFRTVHVAHPDVVPYQPGGGGGYPGDPARDETALDLQAIVDAKVTSVLELPGVLAAWNY</sequence>